<dbReference type="AlphaFoldDB" id="A0AAI9F331"/>
<accession>A0AAI9F331</accession>
<organism evidence="2 3">
    <name type="scientific">Caminibacter mediatlanticus TB-2</name>
    <dbReference type="NCBI Taxonomy" id="391592"/>
    <lineage>
        <taxon>Bacteria</taxon>
        <taxon>Pseudomonadati</taxon>
        <taxon>Campylobacterota</taxon>
        <taxon>Epsilonproteobacteria</taxon>
        <taxon>Nautiliales</taxon>
        <taxon>Nautiliaceae</taxon>
        <taxon>Caminibacter</taxon>
    </lineage>
</organism>
<gene>
    <name evidence="2" type="ORF">CMTB2_02653</name>
</gene>
<proteinExistence type="predicted"/>
<sequence>MIEFKDLVGEVFLILIFLGMAIGVIIADKIRKKK</sequence>
<evidence type="ECO:0000313" key="2">
    <source>
        <dbReference type="EMBL" id="EDM24380.1"/>
    </source>
</evidence>
<evidence type="ECO:0000256" key="1">
    <source>
        <dbReference type="SAM" id="Phobius"/>
    </source>
</evidence>
<keyword evidence="1" id="KW-0812">Transmembrane</keyword>
<evidence type="ECO:0000313" key="3">
    <source>
        <dbReference type="Proteomes" id="UP000003288"/>
    </source>
</evidence>
<keyword evidence="1" id="KW-0472">Membrane</keyword>
<reference evidence="2 3" key="1">
    <citation type="journal article" date="2011" name="Stand. Genomic Sci.">
        <title>Draft genome sequence of Caminibacter mediatlanticus strain TB-2, an epsilonproteobacterium isolated from a deep-sea hydrothermal vent.</title>
        <authorList>
            <person name="Giovannelli D."/>
            <person name="Ferriera S."/>
            <person name="Johnson J."/>
            <person name="Kravitz S."/>
            <person name="Perez-Rodriguez I."/>
            <person name="Ricci J."/>
            <person name="O'Brien C."/>
            <person name="Voordeckers J.W."/>
            <person name="Bini E."/>
            <person name="Vetriani C."/>
        </authorList>
    </citation>
    <scope>NUCLEOTIDE SEQUENCE [LARGE SCALE GENOMIC DNA]</scope>
    <source>
        <strain evidence="2 3">TB-2</strain>
    </source>
</reference>
<dbReference type="EMBL" id="ABCJ01000001">
    <property type="protein sequence ID" value="EDM24380.1"/>
    <property type="molecule type" value="Genomic_DNA"/>
</dbReference>
<dbReference type="Proteomes" id="UP000003288">
    <property type="component" value="Unassembled WGS sequence"/>
</dbReference>
<protein>
    <submittedName>
        <fullName evidence="2">Uncharacterized protein</fullName>
    </submittedName>
</protein>
<keyword evidence="1" id="KW-1133">Transmembrane helix</keyword>
<comment type="caution">
    <text evidence="2">The sequence shown here is derived from an EMBL/GenBank/DDBJ whole genome shotgun (WGS) entry which is preliminary data.</text>
</comment>
<name>A0AAI9F331_9BACT</name>
<feature type="transmembrane region" description="Helical" evidence="1">
    <location>
        <begin position="12"/>
        <end position="30"/>
    </location>
</feature>